<gene>
    <name evidence="1" type="ORF">ONZ43_g3023</name>
</gene>
<evidence type="ECO:0000313" key="2">
    <source>
        <dbReference type="Proteomes" id="UP001153334"/>
    </source>
</evidence>
<organism evidence="1 2">
    <name type="scientific">Nemania bipapillata</name>
    <dbReference type="NCBI Taxonomy" id="110536"/>
    <lineage>
        <taxon>Eukaryota</taxon>
        <taxon>Fungi</taxon>
        <taxon>Dikarya</taxon>
        <taxon>Ascomycota</taxon>
        <taxon>Pezizomycotina</taxon>
        <taxon>Sordariomycetes</taxon>
        <taxon>Xylariomycetidae</taxon>
        <taxon>Xylariales</taxon>
        <taxon>Xylariaceae</taxon>
        <taxon>Nemania</taxon>
    </lineage>
</organism>
<proteinExistence type="predicted"/>
<protein>
    <submittedName>
        <fullName evidence="1">Uncharacterized protein</fullName>
    </submittedName>
</protein>
<comment type="caution">
    <text evidence="1">The sequence shown here is derived from an EMBL/GenBank/DDBJ whole genome shotgun (WGS) entry which is preliminary data.</text>
</comment>
<sequence length="420" mass="47490">MEDLDLVVEEMGLTHLSDASPSIATPRSMSPELIGGEPDDQTPDTTPDEIPDTTSDVALCKTPDNTDTWLELKPDEDGIETPRKVLIAKLDDAWDKRSVTGRYQRVFVLLIQWENHDFKDDFQESIDKYYKMFTELYNYNVRIFKIPSRKPNLAVAKVLAELAENDASDTLFIIWYDGHGCEHPDRRGSPVWWSHSDPGKAREVNSSIVSTTLGDCEADIFLVNNCCSGLTCDRFSGKGIVESISSSAFNTIEVGSIDPVDPSPCMAWAAHRILSDQKYVDGGITIAELHRQICLATQWTGTTASRVTREDGEEMDDTPQWKYHNVRTQPVYTRLSADAAGPLGRTRSIVLVKLTYETTNPIWWGQKRVELHLRLNDYNDIDPDDWVNWITSAPPCVVKARLQFEEEPGEQEKNSEDDWD</sequence>
<reference evidence="1" key="1">
    <citation type="submission" date="2022-11" db="EMBL/GenBank/DDBJ databases">
        <title>Genome Sequence of Nemania bipapillata.</title>
        <authorList>
            <person name="Buettner E."/>
        </authorList>
    </citation>
    <scope>NUCLEOTIDE SEQUENCE</scope>
    <source>
        <strain evidence="1">CP14</strain>
    </source>
</reference>
<accession>A0ACC2IYB1</accession>
<dbReference type="EMBL" id="JAPESX010000671">
    <property type="protein sequence ID" value="KAJ8120210.1"/>
    <property type="molecule type" value="Genomic_DNA"/>
</dbReference>
<evidence type="ECO:0000313" key="1">
    <source>
        <dbReference type="EMBL" id="KAJ8120210.1"/>
    </source>
</evidence>
<keyword evidence="2" id="KW-1185">Reference proteome</keyword>
<name>A0ACC2IYB1_9PEZI</name>
<dbReference type="Proteomes" id="UP001153334">
    <property type="component" value="Unassembled WGS sequence"/>
</dbReference>